<evidence type="ECO:0000313" key="2">
    <source>
        <dbReference type="EMBL" id="GJT38061.1"/>
    </source>
</evidence>
<evidence type="ECO:0000313" key="3">
    <source>
        <dbReference type="Proteomes" id="UP001151760"/>
    </source>
</evidence>
<accession>A0ABQ5DFN8</accession>
<protein>
    <recommendedName>
        <fullName evidence="4">Zinc finger, CCHC-type</fullName>
    </recommendedName>
</protein>
<organism evidence="2 3">
    <name type="scientific">Tanacetum coccineum</name>
    <dbReference type="NCBI Taxonomy" id="301880"/>
    <lineage>
        <taxon>Eukaryota</taxon>
        <taxon>Viridiplantae</taxon>
        <taxon>Streptophyta</taxon>
        <taxon>Embryophyta</taxon>
        <taxon>Tracheophyta</taxon>
        <taxon>Spermatophyta</taxon>
        <taxon>Magnoliopsida</taxon>
        <taxon>eudicotyledons</taxon>
        <taxon>Gunneridae</taxon>
        <taxon>Pentapetalae</taxon>
        <taxon>asterids</taxon>
        <taxon>campanulids</taxon>
        <taxon>Asterales</taxon>
        <taxon>Asteraceae</taxon>
        <taxon>Asteroideae</taxon>
        <taxon>Anthemideae</taxon>
        <taxon>Anthemidinae</taxon>
        <taxon>Tanacetum</taxon>
    </lineage>
</organism>
<reference evidence="2" key="1">
    <citation type="journal article" date="2022" name="Int. J. Mol. Sci.">
        <title>Draft Genome of Tanacetum Coccineum: Genomic Comparison of Closely Related Tanacetum-Family Plants.</title>
        <authorList>
            <person name="Yamashiro T."/>
            <person name="Shiraishi A."/>
            <person name="Nakayama K."/>
            <person name="Satake H."/>
        </authorList>
    </citation>
    <scope>NUCLEOTIDE SEQUENCE</scope>
</reference>
<feature type="region of interest" description="Disordered" evidence="1">
    <location>
        <begin position="199"/>
        <end position="242"/>
    </location>
</feature>
<keyword evidence="3" id="KW-1185">Reference proteome</keyword>
<dbReference type="EMBL" id="BQNB010015274">
    <property type="protein sequence ID" value="GJT38061.1"/>
    <property type="molecule type" value="Genomic_DNA"/>
</dbReference>
<proteinExistence type="predicted"/>
<dbReference type="Pfam" id="PF14223">
    <property type="entry name" value="Retrotran_gag_2"/>
    <property type="match status" value="1"/>
</dbReference>
<evidence type="ECO:0000256" key="1">
    <source>
        <dbReference type="SAM" id="MobiDB-lite"/>
    </source>
</evidence>
<dbReference type="Proteomes" id="UP001151760">
    <property type="component" value="Unassembled WGS sequence"/>
</dbReference>
<feature type="non-terminal residue" evidence="2">
    <location>
        <position position="1"/>
    </location>
</feature>
<gene>
    <name evidence="2" type="ORF">Tco_0937926</name>
</gene>
<evidence type="ECO:0008006" key="4">
    <source>
        <dbReference type="Google" id="ProtNLM"/>
    </source>
</evidence>
<comment type="caution">
    <text evidence="2">The sequence shown here is derived from an EMBL/GenBank/DDBJ whole genome shotgun (WGS) entry which is preliminary data.</text>
</comment>
<sequence>KGTLIVHLEKHPLALVMVKVDNAYYWNDHQDVVILHIPIFHHPNHGRDYRDYDNKRNGYESSGRTLVLGWHLEEMHMTWAQFGMKRDKIATLHDKGLKNYFQEAQLVGNEVVRVKIPKCISWLDDEPIGNLDTMEDNVDNPSPQSTPQVLLSFKVYTPPVTYQKQVEVTIGIPMEVEPLNEIQLDDLGLNTCNHDIPLSSRDVPSFDESDPQPQPLPSCPSLDVSLGHERGPKLPIKPHSPDSLRMKMATAAQNTNNTTIRSILQQEKLVGPNFTKWFQNLRIVLRSEGKLAHLEQPLIPLPYPVASQVAHDAYEALYDVQNEVACLMLGSMSPNLQRTLKNYKAYDMIQELKTMFKEQAKQELYETVKAFYACKQKDGQSVSSRLLKMKSYLDTLERLGYAMPNELGMSLILNFLNKYYDQFVRNYNMHNMGKTLAELHVILKLHEKSKEVDHWRRNCQSYHVELKKRKNTSVASTLESRKLKQGALSLYMGNGMRVVVEAIGSFDLILPS</sequence>
<reference evidence="2" key="2">
    <citation type="submission" date="2022-01" db="EMBL/GenBank/DDBJ databases">
        <authorList>
            <person name="Yamashiro T."/>
            <person name="Shiraishi A."/>
            <person name="Satake H."/>
            <person name="Nakayama K."/>
        </authorList>
    </citation>
    <scope>NUCLEOTIDE SEQUENCE</scope>
</reference>
<name>A0ABQ5DFN8_9ASTR</name>